<dbReference type="PROSITE" id="PS50943">
    <property type="entry name" value="HTH_CROC1"/>
    <property type="match status" value="1"/>
</dbReference>
<dbReference type="InterPro" id="IPR011990">
    <property type="entry name" value="TPR-like_helical_dom_sf"/>
</dbReference>
<dbReference type="CDD" id="cd00093">
    <property type="entry name" value="HTH_XRE"/>
    <property type="match status" value="1"/>
</dbReference>
<dbReference type="EMBL" id="CP021434">
    <property type="protein sequence ID" value="ARU63690.1"/>
    <property type="molecule type" value="Genomic_DNA"/>
</dbReference>
<keyword evidence="4" id="KW-1185">Reference proteome</keyword>
<evidence type="ECO:0000313" key="3">
    <source>
        <dbReference type="EMBL" id="ARU63690.1"/>
    </source>
</evidence>
<dbReference type="Gene3D" id="1.25.40.10">
    <property type="entry name" value="Tetratricopeptide repeat domain"/>
    <property type="match status" value="1"/>
</dbReference>
<dbReference type="AlphaFoldDB" id="A0A1Y0ITQ7"/>
<dbReference type="InterPro" id="IPR010982">
    <property type="entry name" value="Lambda_DNA-bd_dom_sf"/>
</dbReference>
<proteinExistence type="predicted"/>
<dbReference type="SMART" id="SM00028">
    <property type="entry name" value="TPR"/>
    <property type="match status" value="2"/>
</dbReference>
<dbReference type="GO" id="GO:0003700">
    <property type="term" value="F:DNA-binding transcription factor activity"/>
    <property type="evidence" value="ECO:0007669"/>
    <property type="project" value="TreeGrafter"/>
</dbReference>
<dbReference type="Pfam" id="PF13560">
    <property type="entry name" value="HTH_31"/>
    <property type="match status" value="1"/>
</dbReference>
<organism evidence="3 4">
    <name type="scientific">Tumebacillus avium</name>
    <dbReference type="NCBI Taxonomy" id="1903704"/>
    <lineage>
        <taxon>Bacteria</taxon>
        <taxon>Bacillati</taxon>
        <taxon>Bacillota</taxon>
        <taxon>Bacilli</taxon>
        <taxon>Bacillales</taxon>
        <taxon>Alicyclobacillaceae</taxon>
        <taxon>Tumebacillus</taxon>
    </lineage>
</organism>
<gene>
    <name evidence="3" type="ORF">CBW65_23700</name>
</gene>
<dbReference type="InterPro" id="IPR019734">
    <property type="entry name" value="TPR_rpt"/>
</dbReference>
<dbReference type="Gene3D" id="1.10.260.40">
    <property type="entry name" value="lambda repressor-like DNA-binding domains"/>
    <property type="match status" value="1"/>
</dbReference>
<evidence type="ECO:0000259" key="2">
    <source>
        <dbReference type="PROSITE" id="PS50943"/>
    </source>
</evidence>
<dbReference type="Pfam" id="PF13181">
    <property type="entry name" value="TPR_8"/>
    <property type="match status" value="1"/>
</dbReference>
<dbReference type="SUPFAM" id="SSF48452">
    <property type="entry name" value="TPR-like"/>
    <property type="match status" value="1"/>
</dbReference>
<dbReference type="PANTHER" id="PTHR46797:SF1">
    <property type="entry name" value="METHYLPHOSPHONATE SYNTHASE"/>
    <property type="match status" value="1"/>
</dbReference>
<sequence length="338" mass="39140">MDETLGQRIRRLRKERNLSQTELGAFVGVTISWISTIEQDRATPSAELLNKFADALNISLRDLIQDKDKHLELQTRIKLVEVLIETNRPDEAEELIVKIQAQEVLTELESIKLIVFLADCRYLQERYQDALSTLIPLITNLESSNFHDAYVLAWIRNKIGNNYTELQETENALYSYKRAYDYINRFIEFDHLAAYISYNVGLTLRRKGFIRESLSYIEKAGEYYEKTNDIRKLADALFVLGIAHKNTNDFLKASEYFDQAKTLYQTLNNTSLFSRVQVTVASSITYKENPEQAIQDLLRCADQFEKDRYPAGVVFVYAKIAEILFVSVRQQSLRTGDL</sequence>
<dbReference type="GO" id="GO:0003677">
    <property type="term" value="F:DNA binding"/>
    <property type="evidence" value="ECO:0007669"/>
    <property type="project" value="UniProtKB-KW"/>
</dbReference>
<keyword evidence="1" id="KW-0238">DNA-binding</keyword>
<evidence type="ECO:0000313" key="4">
    <source>
        <dbReference type="Proteomes" id="UP000195437"/>
    </source>
</evidence>
<name>A0A1Y0ITQ7_9BACL</name>
<protein>
    <recommendedName>
        <fullName evidence="2">HTH cro/C1-type domain-containing protein</fullName>
    </recommendedName>
</protein>
<dbReference type="GO" id="GO:0005829">
    <property type="term" value="C:cytosol"/>
    <property type="evidence" value="ECO:0007669"/>
    <property type="project" value="TreeGrafter"/>
</dbReference>
<feature type="domain" description="HTH cro/C1-type" evidence="2">
    <location>
        <begin position="9"/>
        <end position="63"/>
    </location>
</feature>
<dbReference type="InterPro" id="IPR050807">
    <property type="entry name" value="TransReg_Diox_bact_type"/>
</dbReference>
<dbReference type="SMART" id="SM00530">
    <property type="entry name" value="HTH_XRE"/>
    <property type="match status" value="1"/>
</dbReference>
<evidence type="ECO:0000256" key="1">
    <source>
        <dbReference type="ARBA" id="ARBA00023125"/>
    </source>
</evidence>
<dbReference type="RefSeq" id="WP_087459022.1">
    <property type="nucleotide sequence ID" value="NZ_CP021434.1"/>
</dbReference>
<dbReference type="PANTHER" id="PTHR46797">
    <property type="entry name" value="HTH-TYPE TRANSCRIPTIONAL REGULATOR"/>
    <property type="match status" value="1"/>
</dbReference>
<dbReference type="InterPro" id="IPR001387">
    <property type="entry name" value="Cro/C1-type_HTH"/>
</dbReference>
<dbReference type="KEGG" id="tum:CBW65_23700"/>
<accession>A0A1Y0ITQ7</accession>
<dbReference type="OrthoDB" id="2379415at2"/>
<reference evidence="4" key="1">
    <citation type="submission" date="2017-05" db="EMBL/GenBank/DDBJ databases">
        <authorList>
            <person name="Sung H."/>
        </authorList>
    </citation>
    <scope>NUCLEOTIDE SEQUENCE [LARGE SCALE GENOMIC DNA]</scope>
    <source>
        <strain evidence="4">AR23208</strain>
    </source>
</reference>
<dbReference type="SUPFAM" id="SSF47413">
    <property type="entry name" value="lambda repressor-like DNA-binding domains"/>
    <property type="match status" value="1"/>
</dbReference>
<dbReference type="Proteomes" id="UP000195437">
    <property type="component" value="Chromosome"/>
</dbReference>